<keyword evidence="2" id="KW-1185">Reference proteome</keyword>
<proteinExistence type="predicted"/>
<protein>
    <submittedName>
        <fullName evidence="1">Uncharacterized protein</fullName>
    </submittedName>
</protein>
<evidence type="ECO:0000313" key="2">
    <source>
        <dbReference type="Proteomes" id="UP000240883"/>
    </source>
</evidence>
<organism evidence="1 2">
    <name type="scientific">Corynespora cassiicola Philippines</name>
    <dbReference type="NCBI Taxonomy" id="1448308"/>
    <lineage>
        <taxon>Eukaryota</taxon>
        <taxon>Fungi</taxon>
        <taxon>Dikarya</taxon>
        <taxon>Ascomycota</taxon>
        <taxon>Pezizomycotina</taxon>
        <taxon>Dothideomycetes</taxon>
        <taxon>Pleosporomycetidae</taxon>
        <taxon>Pleosporales</taxon>
        <taxon>Corynesporascaceae</taxon>
        <taxon>Corynespora</taxon>
    </lineage>
</organism>
<accession>A0A2T2P7W2</accession>
<dbReference type="AlphaFoldDB" id="A0A2T2P7W2"/>
<name>A0A2T2P7W2_CORCC</name>
<evidence type="ECO:0000313" key="1">
    <source>
        <dbReference type="EMBL" id="PSN73428.1"/>
    </source>
</evidence>
<sequence length="342" mass="38904">MSSFPLLQPPRELRDAIYDSYADYDGIWLTYKPGRFVSIDGTSLGLSLMLICKQVADEFQEALFRCNTIHFRTAYSKDLNSTIGKFDVLTILLNEKIRTLANMARTLATPEIIAKVAKRYPALCHLLREEQDSVRIPLSAGGEWGVATSIFHEFERYLMELLSHEPDFENRICKIIEKGGTDILSPRKLVEQNKMIEILAMRRYPWHIPTESDVNLLTEASVIPPIVAWFGLDETWFESGAQCRLSAASLAARFLDRLPSKTRRYIREVALHEDLQSSGRPGCHARALIPFCVENRKMRVERRVSLWRTDVPTGSGVSLPVRLSSVATLMQGQSGIRMKWKS</sequence>
<dbReference type="OrthoDB" id="5062850at2759"/>
<reference evidence="1 2" key="1">
    <citation type="journal article" date="2018" name="Front. Microbiol.">
        <title>Genome-Wide Analysis of Corynespora cassiicola Leaf Fall Disease Putative Effectors.</title>
        <authorList>
            <person name="Lopez D."/>
            <person name="Ribeiro S."/>
            <person name="Label P."/>
            <person name="Fumanal B."/>
            <person name="Venisse J.S."/>
            <person name="Kohler A."/>
            <person name="de Oliveira R.R."/>
            <person name="Labutti K."/>
            <person name="Lipzen A."/>
            <person name="Lail K."/>
            <person name="Bauer D."/>
            <person name="Ohm R.A."/>
            <person name="Barry K.W."/>
            <person name="Spatafora J."/>
            <person name="Grigoriev I.V."/>
            <person name="Martin F.M."/>
            <person name="Pujade-Renaud V."/>
        </authorList>
    </citation>
    <scope>NUCLEOTIDE SEQUENCE [LARGE SCALE GENOMIC DNA]</scope>
    <source>
        <strain evidence="1 2">Philippines</strain>
    </source>
</reference>
<dbReference type="EMBL" id="KZ678129">
    <property type="protein sequence ID" value="PSN73428.1"/>
    <property type="molecule type" value="Genomic_DNA"/>
</dbReference>
<gene>
    <name evidence="1" type="ORF">BS50DRAFT_616806</name>
</gene>
<dbReference type="Proteomes" id="UP000240883">
    <property type="component" value="Unassembled WGS sequence"/>
</dbReference>